<reference evidence="1" key="1">
    <citation type="journal article" date="2023" name="G3 (Bethesda)">
        <title>Whole genome assemblies of Zophobas morio and Tenebrio molitor.</title>
        <authorList>
            <person name="Kaur S."/>
            <person name="Stinson S.A."/>
            <person name="diCenzo G.C."/>
        </authorList>
    </citation>
    <scope>NUCLEOTIDE SEQUENCE</scope>
    <source>
        <strain evidence="1">QUZm001</strain>
    </source>
</reference>
<protein>
    <submittedName>
        <fullName evidence="1">Uncharacterized protein</fullName>
    </submittedName>
</protein>
<sequence>MLNSTTGEILLKTKAVVKSISSTKIDLTNVLFNLRKGLTEQEYGDEIIGESKEKILKLVLKISDDINKLSDRLANVERLPRVRVETKVTDTKLTIESYVTDSFGENDHRGKVVNDSFHKFDTESVDSMGMAYDVIRLSETLNEHMKNLGKQLVTRTEPRLFEQQENKK</sequence>
<name>A0AA38HGJ9_9CUCU</name>
<evidence type="ECO:0000313" key="2">
    <source>
        <dbReference type="Proteomes" id="UP001168821"/>
    </source>
</evidence>
<organism evidence="1 2">
    <name type="scientific">Zophobas morio</name>
    <dbReference type="NCBI Taxonomy" id="2755281"/>
    <lineage>
        <taxon>Eukaryota</taxon>
        <taxon>Metazoa</taxon>
        <taxon>Ecdysozoa</taxon>
        <taxon>Arthropoda</taxon>
        <taxon>Hexapoda</taxon>
        <taxon>Insecta</taxon>
        <taxon>Pterygota</taxon>
        <taxon>Neoptera</taxon>
        <taxon>Endopterygota</taxon>
        <taxon>Coleoptera</taxon>
        <taxon>Polyphaga</taxon>
        <taxon>Cucujiformia</taxon>
        <taxon>Tenebrionidae</taxon>
        <taxon>Zophobas</taxon>
    </lineage>
</organism>
<dbReference type="AlphaFoldDB" id="A0AA38HGJ9"/>
<gene>
    <name evidence="1" type="ORF">Zmor_016282</name>
</gene>
<accession>A0AA38HGJ9</accession>
<evidence type="ECO:0000313" key="1">
    <source>
        <dbReference type="EMBL" id="KAJ3615614.1"/>
    </source>
</evidence>
<comment type="caution">
    <text evidence="1">The sequence shown here is derived from an EMBL/GenBank/DDBJ whole genome shotgun (WGS) entry which is preliminary data.</text>
</comment>
<dbReference type="Proteomes" id="UP001168821">
    <property type="component" value="Unassembled WGS sequence"/>
</dbReference>
<proteinExistence type="predicted"/>
<dbReference type="EMBL" id="JALNTZ010004010">
    <property type="protein sequence ID" value="KAJ3615614.1"/>
    <property type="molecule type" value="Genomic_DNA"/>
</dbReference>
<keyword evidence="2" id="KW-1185">Reference proteome</keyword>